<proteinExistence type="predicted"/>
<gene>
    <name evidence="2" type="ORF">SDC9_62384</name>
</gene>
<organism evidence="2">
    <name type="scientific">bioreactor metagenome</name>
    <dbReference type="NCBI Taxonomy" id="1076179"/>
    <lineage>
        <taxon>unclassified sequences</taxon>
        <taxon>metagenomes</taxon>
        <taxon>ecological metagenomes</taxon>
    </lineage>
</organism>
<evidence type="ECO:0000256" key="1">
    <source>
        <dbReference type="SAM" id="MobiDB-lite"/>
    </source>
</evidence>
<feature type="region of interest" description="Disordered" evidence="1">
    <location>
        <begin position="1"/>
        <end position="51"/>
    </location>
</feature>
<reference evidence="2" key="1">
    <citation type="submission" date="2019-08" db="EMBL/GenBank/DDBJ databases">
        <authorList>
            <person name="Kucharzyk K."/>
            <person name="Murdoch R.W."/>
            <person name="Higgins S."/>
            <person name="Loffler F."/>
        </authorList>
    </citation>
    <scope>NUCLEOTIDE SEQUENCE</scope>
</reference>
<name>A0A644XIH3_9ZZZZ</name>
<sequence length="202" mass="21504">MKLICLHGPDPAAVGTEDHRRREEPFRGGPAHRTVHASLDGPDHPGPDMAEQALVHGKKGRRGEDQVPDAHVRQHVQGHVHHQVAVPEVMVEGDGHAVPHFRQSEGFLEGGDDFAFLPLLSDGGNILPFSCKREGFPVAGASAHHGHLSPGRHPAASARARIFSALATTGASIIRPLRAMTPAPLDDASRKAAITLRANPTS</sequence>
<accession>A0A644XIH3</accession>
<comment type="caution">
    <text evidence="2">The sequence shown here is derived from an EMBL/GenBank/DDBJ whole genome shotgun (WGS) entry which is preliminary data.</text>
</comment>
<evidence type="ECO:0000313" key="2">
    <source>
        <dbReference type="EMBL" id="MPM16010.1"/>
    </source>
</evidence>
<protein>
    <submittedName>
        <fullName evidence="2">Uncharacterized protein</fullName>
    </submittedName>
</protein>
<dbReference type="AlphaFoldDB" id="A0A644XIH3"/>
<dbReference type="EMBL" id="VSSQ01002536">
    <property type="protein sequence ID" value="MPM16010.1"/>
    <property type="molecule type" value="Genomic_DNA"/>
</dbReference>
<feature type="compositionally biased region" description="Basic and acidic residues" evidence="1">
    <location>
        <begin position="16"/>
        <end position="26"/>
    </location>
</feature>